<dbReference type="GeneID" id="28896393"/>
<sequence length="370" mass="42143">MLTPIRVRGKRKHNDSKRPRIVPISNPKDRIGRWKIPSLMTSSATSSAGTPGGPSSQEISDSQRIADGARPRKRRRKIRISPLESLPPEILQLIFFYAMNLDLPLASPRLASLLSSEHVYTKLCLSVFRGCWDEPQDVPGDELGQLQSRILECRWLTLELLRKCERKYYSFLLENKKQQLGIQGEGEQEALDAHLSMHPPRVPWIDCGITVDEYRYLWPIIAWENFSLPERLLRGPWAQEKVILLYKLCLGGAYIDWKDSNRGEFISQGLIEAIQEGNATAVRVITLLMPVLGDGATDMLKQAVIESDCNREVVKALIAADQSSSLPCIQWGDADLWRWATARRDEGVEKGFWLLDILRRGMFEDELHID</sequence>
<keyword evidence="3" id="KW-1185">Reference proteome</keyword>
<gene>
    <name evidence="2" type="ORF">L228DRAFT_240551</name>
</gene>
<dbReference type="OMA" id="WEGSMAG"/>
<evidence type="ECO:0000313" key="3">
    <source>
        <dbReference type="Proteomes" id="UP000076632"/>
    </source>
</evidence>
<dbReference type="InParanoid" id="A0A165FBX6"/>
<evidence type="ECO:0008006" key="4">
    <source>
        <dbReference type="Google" id="ProtNLM"/>
    </source>
</evidence>
<organism evidence="2 3">
    <name type="scientific">Xylona heveae (strain CBS 132557 / TC161)</name>
    <dbReference type="NCBI Taxonomy" id="1328760"/>
    <lineage>
        <taxon>Eukaryota</taxon>
        <taxon>Fungi</taxon>
        <taxon>Dikarya</taxon>
        <taxon>Ascomycota</taxon>
        <taxon>Pezizomycotina</taxon>
        <taxon>Xylonomycetes</taxon>
        <taxon>Xylonales</taxon>
        <taxon>Xylonaceae</taxon>
        <taxon>Xylona</taxon>
    </lineage>
</organism>
<name>A0A165FBX6_XYLHT</name>
<accession>A0A165FBX6</accession>
<feature type="region of interest" description="Disordered" evidence="1">
    <location>
        <begin position="1"/>
        <end position="76"/>
    </location>
</feature>
<dbReference type="Proteomes" id="UP000076632">
    <property type="component" value="Unassembled WGS sequence"/>
</dbReference>
<dbReference type="RefSeq" id="XP_018186356.1">
    <property type="nucleotide sequence ID" value="XM_018331256.1"/>
</dbReference>
<evidence type="ECO:0000256" key="1">
    <source>
        <dbReference type="SAM" id="MobiDB-lite"/>
    </source>
</evidence>
<proteinExistence type="predicted"/>
<dbReference type="AlphaFoldDB" id="A0A165FBX6"/>
<reference evidence="2 3" key="1">
    <citation type="journal article" date="2016" name="Fungal Biol.">
        <title>The genome of Xylona heveae provides a window into fungal endophytism.</title>
        <authorList>
            <person name="Gazis R."/>
            <person name="Kuo A."/>
            <person name="Riley R."/>
            <person name="LaButti K."/>
            <person name="Lipzen A."/>
            <person name="Lin J."/>
            <person name="Amirebrahimi M."/>
            <person name="Hesse C.N."/>
            <person name="Spatafora J.W."/>
            <person name="Henrissat B."/>
            <person name="Hainaut M."/>
            <person name="Grigoriev I.V."/>
            <person name="Hibbett D.S."/>
        </authorList>
    </citation>
    <scope>NUCLEOTIDE SEQUENCE [LARGE SCALE GENOMIC DNA]</scope>
    <source>
        <strain evidence="2 3">TC161</strain>
    </source>
</reference>
<evidence type="ECO:0000313" key="2">
    <source>
        <dbReference type="EMBL" id="KZF20801.1"/>
    </source>
</evidence>
<protein>
    <recommendedName>
        <fullName evidence="4">F-box domain-containing protein</fullName>
    </recommendedName>
</protein>
<dbReference type="STRING" id="1328760.A0A165FBX6"/>
<dbReference type="EMBL" id="KV407462">
    <property type="protein sequence ID" value="KZF20801.1"/>
    <property type="molecule type" value="Genomic_DNA"/>
</dbReference>
<feature type="compositionally biased region" description="Low complexity" evidence="1">
    <location>
        <begin position="41"/>
        <end position="56"/>
    </location>
</feature>
<dbReference type="OrthoDB" id="1875589at2759"/>